<evidence type="ECO:0000313" key="8">
    <source>
        <dbReference type="EMBL" id="QEW07865.1"/>
    </source>
</evidence>
<dbReference type="InterPro" id="IPR002676">
    <property type="entry name" value="RimM_N"/>
</dbReference>
<sequence length="177" mass="20413">MEQMQAEKLTVIGKLTAPYGVKGWIKIHSYTDPIDNVFCYSPWQVKRGEQWFQVKLESSKRHGKGLIAKLAGIDTPEQVRDWSNAEIYVAQHQLPELETGEYYWSQLENLLVYTESGELLGRVDHLIETGSNDVFVVKATANSRDKVERLIPYLPEQVVKEIDLEKGTMRVDWDPEF</sequence>
<comment type="domain">
    <text evidence="5">The PRC barrel domain binds ribosomal protein uS19.</text>
</comment>
<dbReference type="GO" id="GO:0043022">
    <property type="term" value="F:ribosome binding"/>
    <property type="evidence" value="ECO:0007669"/>
    <property type="project" value="InterPro"/>
</dbReference>
<gene>
    <name evidence="5 8" type="primary">rimM</name>
    <name evidence="8" type="ORF">F5I99_15960</name>
</gene>
<proteinExistence type="inferred from homology"/>
<keyword evidence="1 5" id="KW-0963">Cytoplasm</keyword>
<dbReference type="Proteomes" id="UP000325606">
    <property type="component" value="Chromosome"/>
</dbReference>
<organism evidence="8 9">
    <name type="scientific">Nitrincola iocasae</name>
    <dbReference type="NCBI Taxonomy" id="2614693"/>
    <lineage>
        <taxon>Bacteria</taxon>
        <taxon>Pseudomonadati</taxon>
        <taxon>Pseudomonadota</taxon>
        <taxon>Gammaproteobacteria</taxon>
        <taxon>Oceanospirillales</taxon>
        <taxon>Oceanospirillaceae</taxon>
        <taxon>Nitrincola</taxon>
    </lineage>
</organism>
<keyword evidence="3 5" id="KW-0698">rRNA processing</keyword>
<dbReference type="Gene3D" id="2.40.30.60">
    <property type="entry name" value="RimM"/>
    <property type="match status" value="1"/>
</dbReference>
<dbReference type="GO" id="GO:0005840">
    <property type="term" value="C:ribosome"/>
    <property type="evidence" value="ECO:0007669"/>
    <property type="project" value="InterPro"/>
</dbReference>
<dbReference type="HAMAP" id="MF_00014">
    <property type="entry name" value="Ribosome_mat_RimM"/>
    <property type="match status" value="1"/>
</dbReference>
<feature type="domain" description="PRC-barrel" evidence="7">
    <location>
        <begin position="100"/>
        <end position="172"/>
    </location>
</feature>
<comment type="subunit">
    <text evidence="5">Binds ribosomal protein uS19.</text>
</comment>
<comment type="similarity">
    <text evidence="5">Belongs to the RimM family.</text>
</comment>
<evidence type="ECO:0000256" key="5">
    <source>
        <dbReference type="HAMAP-Rule" id="MF_00014"/>
    </source>
</evidence>
<dbReference type="Gene3D" id="2.30.30.240">
    <property type="entry name" value="PRC-barrel domain"/>
    <property type="match status" value="1"/>
</dbReference>
<name>A0A5J6LH53_9GAMM</name>
<evidence type="ECO:0000256" key="4">
    <source>
        <dbReference type="ARBA" id="ARBA00023186"/>
    </source>
</evidence>
<keyword evidence="4 5" id="KW-0143">Chaperone</keyword>
<dbReference type="NCBIfam" id="TIGR02273">
    <property type="entry name" value="16S_RimM"/>
    <property type="match status" value="1"/>
</dbReference>
<evidence type="ECO:0000256" key="2">
    <source>
        <dbReference type="ARBA" id="ARBA00022517"/>
    </source>
</evidence>
<dbReference type="InterPro" id="IPR027275">
    <property type="entry name" value="PRC-brl_dom"/>
</dbReference>
<comment type="function">
    <text evidence="5">An accessory protein needed during the final step in the assembly of 30S ribosomal subunit, possibly for assembly of the head region. Essential for efficient processing of 16S rRNA. May be needed both before and after RbfA during the maturation of 16S rRNA. It has affinity for free ribosomal 30S subunits but not for 70S ribosomes.</text>
</comment>
<comment type="subcellular location">
    <subcellularLocation>
        <location evidence="5">Cytoplasm</location>
    </subcellularLocation>
</comment>
<dbReference type="SUPFAM" id="SSF50346">
    <property type="entry name" value="PRC-barrel domain"/>
    <property type="match status" value="1"/>
</dbReference>
<dbReference type="GO" id="GO:0042274">
    <property type="term" value="P:ribosomal small subunit biogenesis"/>
    <property type="evidence" value="ECO:0007669"/>
    <property type="project" value="UniProtKB-UniRule"/>
</dbReference>
<evidence type="ECO:0000256" key="1">
    <source>
        <dbReference type="ARBA" id="ARBA00022490"/>
    </source>
</evidence>
<dbReference type="EMBL" id="CP044222">
    <property type="protein sequence ID" value="QEW07865.1"/>
    <property type="molecule type" value="Genomic_DNA"/>
</dbReference>
<evidence type="ECO:0000259" key="7">
    <source>
        <dbReference type="Pfam" id="PF05239"/>
    </source>
</evidence>
<feature type="domain" description="RimM N-terminal" evidence="6">
    <location>
        <begin position="11"/>
        <end position="92"/>
    </location>
</feature>
<dbReference type="GO" id="GO:0005737">
    <property type="term" value="C:cytoplasm"/>
    <property type="evidence" value="ECO:0007669"/>
    <property type="project" value="UniProtKB-SubCell"/>
</dbReference>
<dbReference type="InterPro" id="IPR009000">
    <property type="entry name" value="Transl_B-barrel_sf"/>
</dbReference>
<dbReference type="InterPro" id="IPR036976">
    <property type="entry name" value="RimM_N_sf"/>
</dbReference>
<dbReference type="GO" id="GO:0006364">
    <property type="term" value="P:rRNA processing"/>
    <property type="evidence" value="ECO:0007669"/>
    <property type="project" value="UniProtKB-UniRule"/>
</dbReference>
<dbReference type="Pfam" id="PF01782">
    <property type="entry name" value="RimM"/>
    <property type="match status" value="1"/>
</dbReference>
<dbReference type="PANTHER" id="PTHR33692">
    <property type="entry name" value="RIBOSOME MATURATION FACTOR RIMM"/>
    <property type="match status" value="1"/>
</dbReference>
<evidence type="ECO:0000256" key="3">
    <source>
        <dbReference type="ARBA" id="ARBA00022552"/>
    </source>
</evidence>
<dbReference type="InterPro" id="IPR011033">
    <property type="entry name" value="PRC_barrel-like_sf"/>
</dbReference>
<dbReference type="SUPFAM" id="SSF50447">
    <property type="entry name" value="Translation proteins"/>
    <property type="match status" value="1"/>
</dbReference>
<evidence type="ECO:0000259" key="6">
    <source>
        <dbReference type="Pfam" id="PF01782"/>
    </source>
</evidence>
<evidence type="ECO:0000313" key="9">
    <source>
        <dbReference type="Proteomes" id="UP000325606"/>
    </source>
</evidence>
<protein>
    <recommendedName>
        <fullName evidence="5">Ribosome maturation factor RimM</fullName>
    </recommendedName>
</protein>
<reference evidence="8 9" key="1">
    <citation type="submission" date="2019-09" db="EMBL/GenBank/DDBJ databases">
        <title>Nitrincola iocasae sp. nov., a bacterium isolated from the sediment collected at a cold seep field in South China Sea.</title>
        <authorList>
            <person name="Zhang H."/>
            <person name="Wang H."/>
            <person name="Li C."/>
        </authorList>
    </citation>
    <scope>NUCLEOTIDE SEQUENCE [LARGE SCALE GENOMIC DNA]</scope>
    <source>
        <strain evidence="8 9">KXZD1103</strain>
    </source>
</reference>
<dbReference type="PANTHER" id="PTHR33692:SF1">
    <property type="entry name" value="RIBOSOME MATURATION FACTOR RIMM"/>
    <property type="match status" value="1"/>
</dbReference>
<dbReference type="InterPro" id="IPR011961">
    <property type="entry name" value="RimM"/>
</dbReference>
<accession>A0A5J6LH53</accession>
<dbReference type="KEGG" id="nik:F5I99_15960"/>
<keyword evidence="9" id="KW-1185">Reference proteome</keyword>
<keyword evidence="2 5" id="KW-0690">Ribosome biogenesis</keyword>
<dbReference type="Pfam" id="PF05239">
    <property type="entry name" value="PRC"/>
    <property type="match status" value="1"/>
</dbReference>
<dbReference type="AlphaFoldDB" id="A0A5J6LH53"/>